<proteinExistence type="predicted"/>
<comment type="caution">
    <text evidence="2">The sequence shown here is derived from an EMBL/GenBank/DDBJ whole genome shotgun (WGS) entry which is preliminary data.</text>
</comment>
<gene>
    <name evidence="2" type="ORF">BCR36DRAFT_413704</name>
</gene>
<keyword evidence="3" id="KW-1185">Reference proteome</keyword>
<dbReference type="EMBL" id="MCFH01000031">
    <property type="protein sequence ID" value="ORX47354.1"/>
    <property type="molecule type" value="Genomic_DNA"/>
</dbReference>
<feature type="transmembrane region" description="Helical" evidence="1">
    <location>
        <begin position="20"/>
        <end position="42"/>
    </location>
</feature>
<dbReference type="Proteomes" id="UP000193719">
    <property type="component" value="Unassembled WGS sequence"/>
</dbReference>
<sequence length="170" mass="19381">MLNMKMFNICEDKLKKLLIIMLVSSIPCLNALGIIVSSFILYSINKKDTKLLKLMIIPFIFNILLVLGIFIICIIVDVITLKSYMDYNEITILLKNYTLFIPITIVVFIVLLFQIYIGLVFPNYIKNTFNDKKNSYTIIDEIAQCINTTESISSSPSTETEATTEIFIGN</sequence>
<evidence type="ECO:0000313" key="3">
    <source>
        <dbReference type="Proteomes" id="UP000193719"/>
    </source>
</evidence>
<keyword evidence="1" id="KW-0472">Membrane</keyword>
<dbReference type="OrthoDB" id="10645492at2759"/>
<accession>A0A1Y1V5Z4</accession>
<keyword evidence="1" id="KW-0812">Transmembrane</keyword>
<feature type="transmembrane region" description="Helical" evidence="1">
    <location>
        <begin position="99"/>
        <end position="125"/>
    </location>
</feature>
<feature type="transmembrane region" description="Helical" evidence="1">
    <location>
        <begin position="54"/>
        <end position="79"/>
    </location>
</feature>
<evidence type="ECO:0000313" key="2">
    <source>
        <dbReference type="EMBL" id="ORX47354.1"/>
    </source>
</evidence>
<reference evidence="2 3" key="2">
    <citation type="submission" date="2016-08" db="EMBL/GenBank/DDBJ databases">
        <title>Pervasive Adenine N6-methylation of Active Genes in Fungi.</title>
        <authorList>
            <consortium name="DOE Joint Genome Institute"/>
            <person name="Mondo S.J."/>
            <person name="Dannebaum R.O."/>
            <person name="Kuo R.C."/>
            <person name="Labutti K."/>
            <person name="Haridas S."/>
            <person name="Kuo A."/>
            <person name="Salamov A."/>
            <person name="Ahrendt S.R."/>
            <person name="Lipzen A."/>
            <person name="Sullivan W."/>
            <person name="Andreopoulos W.B."/>
            <person name="Clum A."/>
            <person name="Lindquist E."/>
            <person name="Daum C."/>
            <person name="Ramamoorthy G.K."/>
            <person name="Gryganskyi A."/>
            <person name="Culley D."/>
            <person name="Magnuson J.K."/>
            <person name="James T.Y."/>
            <person name="O'Malley M.A."/>
            <person name="Stajich J.E."/>
            <person name="Spatafora J.W."/>
            <person name="Visel A."/>
            <person name="Grigoriev I.V."/>
        </authorList>
    </citation>
    <scope>NUCLEOTIDE SEQUENCE [LARGE SCALE GENOMIC DNA]</scope>
    <source>
        <strain evidence="3">finn</strain>
    </source>
</reference>
<protein>
    <submittedName>
        <fullName evidence="2">Uncharacterized protein</fullName>
    </submittedName>
</protein>
<reference evidence="2 3" key="1">
    <citation type="submission" date="2016-08" db="EMBL/GenBank/DDBJ databases">
        <title>Genomes of anaerobic fungi encode conserved fungal cellulosomes for biomass hydrolysis.</title>
        <authorList>
            <consortium name="DOE Joint Genome Institute"/>
            <person name="Haitjema C.H."/>
            <person name="Gilmore S.P."/>
            <person name="Henske J.K."/>
            <person name="Solomon K.V."/>
            <person name="De Groot R."/>
            <person name="Kuo A."/>
            <person name="Mondo S.J."/>
            <person name="Salamov A.A."/>
            <person name="Labutti K."/>
            <person name="Zhao Z."/>
            <person name="Chiniquy J."/>
            <person name="Barry K."/>
            <person name="Brewer H.M."/>
            <person name="Purvine S.O."/>
            <person name="Wright A.T."/>
            <person name="Boxma B."/>
            <person name="Van Alen T."/>
            <person name="Hackstein J.H."/>
            <person name="Baker S.E."/>
            <person name="Grigoriev I.V."/>
            <person name="O'Malley M.A."/>
        </authorList>
    </citation>
    <scope>NUCLEOTIDE SEQUENCE [LARGE SCALE GENOMIC DNA]</scope>
    <source>
        <strain evidence="3">finn</strain>
    </source>
</reference>
<keyword evidence="1" id="KW-1133">Transmembrane helix</keyword>
<name>A0A1Y1V5Z4_9FUNG</name>
<organism evidence="2 3">
    <name type="scientific">Piromyces finnis</name>
    <dbReference type="NCBI Taxonomy" id="1754191"/>
    <lineage>
        <taxon>Eukaryota</taxon>
        <taxon>Fungi</taxon>
        <taxon>Fungi incertae sedis</taxon>
        <taxon>Chytridiomycota</taxon>
        <taxon>Chytridiomycota incertae sedis</taxon>
        <taxon>Neocallimastigomycetes</taxon>
        <taxon>Neocallimastigales</taxon>
        <taxon>Neocallimastigaceae</taxon>
        <taxon>Piromyces</taxon>
    </lineage>
</organism>
<dbReference type="AlphaFoldDB" id="A0A1Y1V5Z4"/>
<evidence type="ECO:0000256" key="1">
    <source>
        <dbReference type="SAM" id="Phobius"/>
    </source>
</evidence>